<feature type="region of interest" description="Disordered" evidence="8">
    <location>
        <begin position="1965"/>
        <end position="1995"/>
    </location>
</feature>
<name>S7QG68_GLOTA</name>
<evidence type="ECO:0000259" key="9">
    <source>
        <dbReference type="Pfam" id="PF18378"/>
    </source>
</evidence>
<dbReference type="InterPro" id="IPR044840">
    <property type="entry name" value="Nup188"/>
</dbReference>
<proteinExistence type="predicted"/>
<keyword evidence="2" id="KW-0813">Transport</keyword>
<dbReference type="STRING" id="670483.S7QG68"/>
<evidence type="ECO:0000256" key="4">
    <source>
        <dbReference type="ARBA" id="ARBA00022927"/>
    </source>
</evidence>
<evidence type="ECO:0000256" key="7">
    <source>
        <dbReference type="ARBA" id="ARBA00023242"/>
    </source>
</evidence>
<keyword evidence="5" id="KW-0811">Translocation</keyword>
<feature type="domain" description="Nuclear pore protein Nup188 C-terminal" evidence="9">
    <location>
        <begin position="1482"/>
        <end position="1661"/>
    </location>
</feature>
<dbReference type="OrthoDB" id="102511at2759"/>
<keyword evidence="12" id="KW-1185">Reference proteome</keyword>
<gene>
    <name evidence="11" type="ORF">GLOTRDRAFT_69872</name>
</gene>
<comment type="subcellular location">
    <subcellularLocation>
        <location evidence="1">Nucleus</location>
        <location evidence="1">Nuclear pore complex</location>
    </subcellularLocation>
</comment>
<sequence length="2047" mass="229091">MSGESSKRSNLIDVTYQQLHSALYSPEEGFDSEQLRDLLKPRIDRFRNVADPFGKPSDASRKRIDSGMVTLDDGVKFRVENADKEVIFAISKKFNIDEVQAFILLRSFFYNEGVPPEAGTESVPFLDSVLNAITPFYFSERLFAARIVIPLIRAYGNPPDRAYIAASTLLPQILQDSSEFIKSLLRDYVNSTQSPLEPHIAADHRAAARWSKQNVRLQIVMLEIVFWLLLEYYTPCEGWLVVQVLEGAYETNMGSIQQNSAFLMDSQGSQLLEDSAAMWSLITVEIFELERIAEPGELEISSDPQNKKSYTASPESLKRIHEIITSRTDSQYVFAYMAWTYVLSRLADIAKSLKEIPNSYKDVLNHLFHSSRAYSKDGKPLHVLMLNACLSPEAGLFERMLSLLTTSPVFVTSVAWKVGSSLNEFNEIGFRSVLKGLLMAILETAPVEFMPDFDSFVEVWIALFGRSETEAVAGLCRQYWNSDRIKSASRAAVLDVARVQFPVRPCTVLRILRALTAFGYMDTDPLSNGNRIDEDLTPERDYCSREVFQYFRTLETYTQVIPMSATSGSHALYERRLERVGNSADVRVIYVNLRPIKLPGGTILPPLSVGRLLSPEDGEQLVLAWNHTHSGWKLVLEIMTTYVYERRLHPGLGTRHRDVSFDQHAPGQLETLRLHEIGMELDAGNDESLITDCLDLIRSAVQDNPPLAEELLDSLERGNAVVAHTMTEAQAPDLVQLTTLILEEALSRSGQHSKRPPRREVIISAMSVLAALLPLPRYSNRVWLFLRSTTSLFGSTGATGGLSNILAAERVTGHYTMTLALLNLVQQLFREASCSLLSVLPRNVRLQEVKEEVLQRVALFVHEKIWREYVGWKYARVGDKSEIGKRLAAFYIDVLEQSPPSLENAPFASLSRDLINLLLFEANISTVSPLISSITEGSPLLDQLYTARRYSDARRLILMMELDTRLARMVLNHKLQVPSGTGLSLLERVLCGSAAGGALSNNSQRYRNDPMDVLFALVKDRQVGRFVPYEAARLLFGLCASLASSQVSPPTIIGHLSDPEASVSSLVQIIQHPYDEPFLRVAVWNFISLAVDKEPALATLFVAGSFRILEGKMGKTDDSETKSTDLVMNKPRRRQRSALGAASDMLGQWRELWEHMPQLLHSILQFLDMVWLHGIEHRTVLKSLREDADFWEKLVSIVTEELGPVPDYRSETFVDYDEARHSNLHEAVSLHAYRTMAKALAVQVIARDIEMRTQLDEKSRTLNKPASYKAIEGIIKDDFQLSDFISEAAISSYEPGLYDEMTDVIRQHCPALDLEHLRVQDPEMEREFGDSFAFSTSLLQLRLHPFRSTGDSHSSSLADDLEHKLYSINLNQSITHAQTALSLSWQHLLREVAPFLGTNSPVRVTLLTLAASTSESVSDEKRSGEMMSAIHHGRLALILALLEAAWFSDNDKNDEIEQFIAVVKNIHDIMLNKPQSPMQSFMGLTKVPYHRVLLQIVYFCLKQARSLIRRPKTLNASQRLTISAMLEATQALDIDALRVVLDLARSRTEWDIDQDLQLLIAVFEQCTHPELSASSTFWLTRCQETSVIRASLELFSQMDIVGVSDLPALRTRRRALYTDRILQFHLALACVPAAAERLATDGLLIAYSNNRISEAVSRGQINVTISELPGERSPAHQAYCMMLALIASVFEALGRRSHHFDLEACAFVQVSGQQIARTLSWTIGDPLSMPLIEEMEQTVNLFYAIAESTPPGLQRDETVQKVLRAFTTSALLLLQQLNYALTHPNHLASVLEPVTSEERQQLERDSQGPSLQSTEHLDPRTRPFLTGVVHKLFRLTSALISTLISISNGETVLLGDQDDWPLDEAIIYPHTKVVLDEQASLGTLLELGNCTLDVLRVLSSHPPGQAIMPSSTSTLTKPLDVKDASDTARKNLEAVLFYAVTQLAMWCAQPEFEVGEMEVVEDASAAGDNSSLSHSQKDELRRSGRRRSTGGLGGNLKRGMMGEVIGELQVLIGKARGVLSKAEGVELVPLLDQFLVFRILAGVYDKS</sequence>
<dbReference type="eggNOG" id="KOG4833">
    <property type="taxonomic scope" value="Eukaryota"/>
</dbReference>
<dbReference type="PANTHER" id="PTHR31431">
    <property type="entry name" value="NUCLEOPORIN NUP188 HOMOLOG"/>
    <property type="match status" value="1"/>
</dbReference>
<protein>
    <submittedName>
        <fullName evidence="11">Uncharacterized protein</fullName>
    </submittedName>
</protein>
<dbReference type="Gene3D" id="1.25.10.70">
    <property type="match status" value="1"/>
</dbReference>
<dbReference type="Pfam" id="PF18378">
    <property type="entry name" value="Nup188_C"/>
    <property type="match status" value="1"/>
</dbReference>
<dbReference type="EMBL" id="KB469297">
    <property type="protein sequence ID" value="EPQ58881.1"/>
    <property type="molecule type" value="Genomic_DNA"/>
</dbReference>
<dbReference type="RefSeq" id="XP_007862014.1">
    <property type="nucleotide sequence ID" value="XM_007863823.1"/>
</dbReference>
<dbReference type="GO" id="GO:0006405">
    <property type="term" value="P:RNA export from nucleus"/>
    <property type="evidence" value="ECO:0007669"/>
    <property type="project" value="TreeGrafter"/>
</dbReference>
<dbReference type="GO" id="GO:0051028">
    <property type="term" value="P:mRNA transport"/>
    <property type="evidence" value="ECO:0007669"/>
    <property type="project" value="UniProtKB-KW"/>
</dbReference>
<evidence type="ECO:0000313" key="12">
    <source>
        <dbReference type="Proteomes" id="UP000030669"/>
    </source>
</evidence>
<dbReference type="Pfam" id="PF21093">
    <property type="entry name" value="Nup188_N-subdom_III"/>
    <property type="match status" value="1"/>
</dbReference>
<keyword evidence="4" id="KW-0653">Protein transport</keyword>
<evidence type="ECO:0000256" key="8">
    <source>
        <dbReference type="SAM" id="MobiDB-lite"/>
    </source>
</evidence>
<reference evidence="11 12" key="1">
    <citation type="journal article" date="2012" name="Science">
        <title>The Paleozoic origin of enzymatic lignin decomposition reconstructed from 31 fungal genomes.</title>
        <authorList>
            <person name="Floudas D."/>
            <person name="Binder M."/>
            <person name="Riley R."/>
            <person name="Barry K."/>
            <person name="Blanchette R.A."/>
            <person name="Henrissat B."/>
            <person name="Martinez A.T."/>
            <person name="Otillar R."/>
            <person name="Spatafora J.W."/>
            <person name="Yadav J.S."/>
            <person name="Aerts A."/>
            <person name="Benoit I."/>
            <person name="Boyd A."/>
            <person name="Carlson A."/>
            <person name="Copeland A."/>
            <person name="Coutinho P.M."/>
            <person name="de Vries R.P."/>
            <person name="Ferreira P."/>
            <person name="Findley K."/>
            <person name="Foster B."/>
            <person name="Gaskell J."/>
            <person name="Glotzer D."/>
            <person name="Gorecki P."/>
            <person name="Heitman J."/>
            <person name="Hesse C."/>
            <person name="Hori C."/>
            <person name="Igarashi K."/>
            <person name="Jurgens J.A."/>
            <person name="Kallen N."/>
            <person name="Kersten P."/>
            <person name="Kohler A."/>
            <person name="Kuees U."/>
            <person name="Kumar T.K.A."/>
            <person name="Kuo A."/>
            <person name="LaButti K."/>
            <person name="Larrondo L.F."/>
            <person name="Lindquist E."/>
            <person name="Ling A."/>
            <person name="Lombard V."/>
            <person name="Lucas S."/>
            <person name="Lundell T."/>
            <person name="Martin R."/>
            <person name="McLaughlin D.J."/>
            <person name="Morgenstern I."/>
            <person name="Morin E."/>
            <person name="Murat C."/>
            <person name="Nagy L.G."/>
            <person name="Nolan M."/>
            <person name="Ohm R.A."/>
            <person name="Patyshakuliyeva A."/>
            <person name="Rokas A."/>
            <person name="Ruiz-Duenas F.J."/>
            <person name="Sabat G."/>
            <person name="Salamov A."/>
            <person name="Samejima M."/>
            <person name="Schmutz J."/>
            <person name="Slot J.C."/>
            <person name="St John F."/>
            <person name="Stenlid J."/>
            <person name="Sun H."/>
            <person name="Sun S."/>
            <person name="Syed K."/>
            <person name="Tsang A."/>
            <person name="Wiebenga A."/>
            <person name="Young D."/>
            <person name="Pisabarro A."/>
            <person name="Eastwood D.C."/>
            <person name="Martin F."/>
            <person name="Cullen D."/>
            <person name="Grigoriev I.V."/>
            <person name="Hibbett D.S."/>
        </authorList>
    </citation>
    <scope>NUCLEOTIDE SEQUENCE [LARGE SCALE GENOMIC DNA]</scope>
    <source>
        <strain evidence="11 12">ATCC 11539</strain>
    </source>
</reference>
<evidence type="ECO:0000256" key="5">
    <source>
        <dbReference type="ARBA" id="ARBA00023010"/>
    </source>
</evidence>
<dbReference type="InterPro" id="IPR048883">
    <property type="entry name" value="Nup188_N-subdom_III"/>
</dbReference>
<dbReference type="InterPro" id="IPR041634">
    <property type="entry name" value="Nup188_C"/>
</dbReference>
<dbReference type="OMA" id="SEIWVEH"/>
<dbReference type="GO" id="GO:0017056">
    <property type="term" value="F:structural constituent of nuclear pore"/>
    <property type="evidence" value="ECO:0007669"/>
    <property type="project" value="InterPro"/>
</dbReference>
<keyword evidence="7" id="KW-0539">Nucleus</keyword>
<feature type="domain" description="Nucleoporin Nup188 N-terminal subdomain III" evidence="10">
    <location>
        <begin position="686"/>
        <end position="1104"/>
    </location>
</feature>
<dbReference type="HOGENOM" id="CLU_233373_0_0_1"/>
<dbReference type="KEGG" id="gtr:GLOTRDRAFT_69872"/>
<evidence type="ECO:0000259" key="10">
    <source>
        <dbReference type="Pfam" id="PF21093"/>
    </source>
</evidence>
<evidence type="ECO:0000256" key="1">
    <source>
        <dbReference type="ARBA" id="ARBA00004567"/>
    </source>
</evidence>
<evidence type="ECO:0000256" key="6">
    <source>
        <dbReference type="ARBA" id="ARBA00023132"/>
    </source>
</evidence>
<accession>S7QG68</accession>
<dbReference type="GeneID" id="19308022"/>
<dbReference type="Proteomes" id="UP000030669">
    <property type="component" value="Unassembled WGS sequence"/>
</dbReference>
<dbReference type="GO" id="GO:0044611">
    <property type="term" value="C:nuclear pore inner ring"/>
    <property type="evidence" value="ECO:0007669"/>
    <property type="project" value="TreeGrafter"/>
</dbReference>
<organism evidence="11 12">
    <name type="scientific">Gloeophyllum trabeum (strain ATCC 11539 / FP-39264 / Madison 617)</name>
    <name type="common">Brown rot fungus</name>
    <dbReference type="NCBI Taxonomy" id="670483"/>
    <lineage>
        <taxon>Eukaryota</taxon>
        <taxon>Fungi</taxon>
        <taxon>Dikarya</taxon>
        <taxon>Basidiomycota</taxon>
        <taxon>Agaricomycotina</taxon>
        <taxon>Agaricomycetes</taxon>
        <taxon>Gloeophyllales</taxon>
        <taxon>Gloeophyllaceae</taxon>
        <taxon>Gloeophyllum</taxon>
    </lineage>
</organism>
<keyword evidence="3" id="KW-0509">mRNA transport</keyword>
<keyword evidence="6" id="KW-0906">Nuclear pore complex</keyword>
<dbReference type="PANTHER" id="PTHR31431:SF1">
    <property type="entry name" value="NUCLEOPORIN NUP188"/>
    <property type="match status" value="1"/>
</dbReference>
<evidence type="ECO:0000313" key="11">
    <source>
        <dbReference type="EMBL" id="EPQ58881.1"/>
    </source>
</evidence>
<evidence type="ECO:0000256" key="2">
    <source>
        <dbReference type="ARBA" id="ARBA00022448"/>
    </source>
</evidence>
<evidence type="ECO:0000256" key="3">
    <source>
        <dbReference type="ARBA" id="ARBA00022816"/>
    </source>
</evidence>
<dbReference type="GO" id="GO:0006606">
    <property type="term" value="P:protein import into nucleus"/>
    <property type="evidence" value="ECO:0007669"/>
    <property type="project" value="TreeGrafter"/>
</dbReference>